<feature type="region of interest" description="Disordered" evidence="11">
    <location>
        <begin position="203"/>
        <end position="223"/>
    </location>
</feature>
<dbReference type="InterPro" id="IPR000131">
    <property type="entry name" value="ATP_synth_F1_gsu"/>
</dbReference>
<evidence type="ECO:0000256" key="10">
    <source>
        <dbReference type="HAMAP-Rule" id="MF_00815"/>
    </source>
</evidence>
<gene>
    <name evidence="10" type="primary">atpG</name>
    <name evidence="12" type="ORF">D5H75_20180</name>
</gene>
<accession>A0A3A4BJE0</accession>
<dbReference type="OrthoDB" id="9812769at2"/>
<dbReference type="PRINTS" id="PR00126">
    <property type="entry name" value="ATPASEGAMMA"/>
</dbReference>
<dbReference type="PANTHER" id="PTHR11693:SF22">
    <property type="entry name" value="ATP SYNTHASE SUBUNIT GAMMA, MITOCHONDRIAL"/>
    <property type="match status" value="1"/>
</dbReference>
<evidence type="ECO:0000256" key="2">
    <source>
        <dbReference type="ARBA" id="ARBA00004170"/>
    </source>
</evidence>
<comment type="function">
    <text evidence="1 10">Produces ATP from ADP in the presence of a proton gradient across the membrane. The gamma chain is believed to be important in regulating ATPase activity and the flow of protons through the CF(0) complex.</text>
</comment>
<dbReference type="NCBIfam" id="NF004145">
    <property type="entry name" value="PRK05621.1-2"/>
    <property type="match status" value="1"/>
</dbReference>
<dbReference type="GO" id="GO:0005524">
    <property type="term" value="F:ATP binding"/>
    <property type="evidence" value="ECO:0007669"/>
    <property type="project" value="UniProtKB-UniRule"/>
</dbReference>
<evidence type="ECO:0000256" key="1">
    <source>
        <dbReference type="ARBA" id="ARBA00003456"/>
    </source>
</evidence>
<evidence type="ECO:0000256" key="4">
    <source>
        <dbReference type="ARBA" id="ARBA00022448"/>
    </source>
</evidence>
<dbReference type="GO" id="GO:0005886">
    <property type="term" value="C:plasma membrane"/>
    <property type="evidence" value="ECO:0007669"/>
    <property type="project" value="UniProtKB-SubCell"/>
</dbReference>
<reference evidence="12 13" key="1">
    <citation type="submission" date="2018-09" db="EMBL/GenBank/DDBJ databases">
        <title>YIM 75507 draft genome.</title>
        <authorList>
            <person name="Tang S."/>
            <person name="Feng Y."/>
        </authorList>
    </citation>
    <scope>NUCLEOTIDE SEQUENCE [LARGE SCALE GENOMIC DNA]</scope>
    <source>
        <strain evidence="12 13">YIM 75507</strain>
    </source>
</reference>
<sequence length="302" mass="33140">MAAQLRIIRQRIRSVTSTAKITRAQELIATARVPRARDRLEAARPYTKAITEAVSALVTHHPGVDHALLNLRPDASRVAVLLIAGDRGFCGGYNQAVIRRGEALRRLLADEGKDPVFYLAGRKVEEWFRFRSRPYVRAWTGNSAQPAYADAAEIGRELTGLFDRPTREGGVGEVHVVYTSFVSMIAQRATAHRILPIEIEEREAPGGEGGAGPAPPPPQYDFEPSPQAVLDRLIVQYVRDRVWHMLLESSASEHAARRTAMMSATDNAHELIGRLTREANQARQAAITGELTEIVNGAGALG</sequence>
<dbReference type="CDD" id="cd12151">
    <property type="entry name" value="F1-ATPase_gamma"/>
    <property type="match status" value="1"/>
</dbReference>
<evidence type="ECO:0000256" key="3">
    <source>
        <dbReference type="ARBA" id="ARBA00007681"/>
    </source>
</evidence>
<dbReference type="AlphaFoldDB" id="A0A3A4BJE0"/>
<dbReference type="GO" id="GO:0045259">
    <property type="term" value="C:proton-transporting ATP synthase complex"/>
    <property type="evidence" value="ECO:0007669"/>
    <property type="project" value="UniProtKB-KW"/>
</dbReference>
<dbReference type="RefSeq" id="WP_119928047.1">
    <property type="nucleotide sequence ID" value="NZ_QZEY01000007.1"/>
</dbReference>
<evidence type="ECO:0000256" key="8">
    <source>
        <dbReference type="ARBA" id="ARBA00023196"/>
    </source>
</evidence>
<dbReference type="Gene3D" id="1.10.287.80">
    <property type="entry name" value="ATP synthase, gamma subunit, helix hairpin domain"/>
    <property type="match status" value="2"/>
</dbReference>
<evidence type="ECO:0000256" key="5">
    <source>
        <dbReference type="ARBA" id="ARBA00022781"/>
    </source>
</evidence>
<dbReference type="SUPFAM" id="SSF52943">
    <property type="entry name" value="ATP synthase (F1-ATPase), gamma subunit"/>
    <property type="match status" value="1"/>
</dbReference>
<dbReference type="NCBIfam" id="TIGR01146">
    <property type="entry name" value="ATPsyn_F1gamma"/>
    <property type="match status" value="1"/>
</dbReference>
<dbReference type="Gene3D" id="3.40.1380.10">
    <property type="match status" value="1"/>
</dbReference>
<keyword evidence="13" id="KW-1185">Reference proteome</keyword>
<evidence type="ECO:0000256" key="11">
    <source>
        <dbReference type="SAM" id="MobiDB-lite"/>
    </source>
</evidence>
<dbReference type="Proteomes" id="UP000265768">
    <property type="component" value="Unassembled WGS sequence"/>
</dbReference>
<evidence type="ECO:0000256" key="9">
    <source>
        <dbReference type="ARBA" id="ARBA00023310"/>
    </source>
</evidence>
<dbReference type="GO" id="GO:0046933">
    <property type="term" value="F:proton-transporting ATP synthase activity, rotational mechanism"/>
    <property type="evidence" value="ECO:0007669"/>
    <property type="project" value="UniProtKB-UniRule"/>
</dbReference>
<keyword evidence="6 10" id="KW-0406">Ion transport</keyword>
<comment type="subunit">
    <text evidence="10">F-type ATPases have 2 components, CF(1) - the catalytic core - and CF(0) - the membrane proton channel. CF(1) has five subunits: alpha(3), beta(3), gamma(1), delta(1), epsilon(1). CF(0) has three main subunits: a, b and c.</text>
</comment>
<dbReference type="GO" id="GO:0042777">
    <property type="term" value="P:proton motive force-driven plasma membrane ATP synthesis"/>
    <property type="evidence" value="ECO:0007669"/>
    <property type="project" value="UniProtKB-UniRule"/>
</dbReference>
<dbReference type="PANTHER" id="PTHR11693">
    <property type="entry name" value="ATP SYNTHASE GAMMA CHAIN"/>
    <property type="match status" value="1"/>
</dbReference>
<organism evidence="12 13">
    <name type="scientific">Bailinhaonella thermotolerans</name>
    <dbReference type="NCBI Taxonomy" id="1070861"/>
    <lineage>
        <taxon>Bacteria</taxon>
        <taxon>Bacillati</taxon>
        <taxon>Actinomycetota</taxon>
        <taxon>Actinomycetes</taxon>
        <taxon>Streptosporangiales</taxon>
        <taxon>Streptosporangiaceae</taxon>
        <taxon>Bailinhaonella</taxon>
    </lineage>
</organism>
<comment type="caution">
    <text evidence="12">The sequence shown here is derived from an EMBL/GenBank/DDBJ whole genome shotgun (WGS) entry which is preliminary data.</text>
</comment>
<keyword evidence="7 10" id="KW-0472">Membrane</keyword>
<dbReference type="HAMAP" id="MF_00815">
    <property type="entry name" value="ATP_synth_gamma_bact"/>
    <property type="match status" value="1"/>
</dbReference>
<evidence type="ECO:0000256" key="6">
    <source>
        <dbReference type="ARBA" id="ARBA00023065"/>
    </source>
</evidence>
<keyword evidence="5 10" id="KW-0375">Hydrogen ion transport</keyword>
<proteinExistence type="inferred from homology"/>
<evidence type="ECO:0000313" key="13">
    <source>
        <dbReference type="Proteomes" id="UP000265768"/>
    </source>
</evidence>
<dbReference type="InterPro" id="IPR023632">
    <property type="entry name" value="ATP_synth_F1_gsu_CS"/>
</dbReference>
<keyword evidence="4 10" id="KW-0813">Transport</keyword>
<dbReference type="PROSITE" id="PS00153">
    <property type="entry name" value="ATPASE_GAMMA"/>
    <property type="match status" value="1"/>
</dbReference>
<dbReference type="Pfam" id="PF00231">
    <property type="entry name" value="ATP-synt"/>
    <property type="match status" value="1"/>
</dbReference>
<comment type="subcellular location">
    <subcellularLocation>
        <location evidence="10">Cell membrane</location>
        <topology evidence="10">Peripheral membrane protein</topology>
    </subcellularLocation>
    <subcellularLocation>
        <location evidence="2">Membrane</location>
        <topology evidence="2">Peripheral membrane protein</topology>
    </subcellularLocation>
</comment>
<evidence type="ECO:0000313" key="12">
    <source>
        <dbReference type="EMBL" id="RJL31362.1"/>
    </source>
</evidence>
<keyword evidence="10" id="KW-1003">Cell membrane</keyword>
<name>A0A3A4BJE0_9ACTN</name>
<keyword evidence="8 10" id="KW-0139">CF(1)</keyword>
<protein>
    <recommendedName>
        <fullName evidence="10">ATP synthase gamma chain</fullName>
    </recommendedName>
    <alternativeName>
        <fullName evidence="10">ATP synthase F1 sector gamma subunit</fullName>
    </alternativeName>
    <alternativeName>
        <fullName evidence="10">F-ATPase gamma subunit</fullName>
    </alternativeName>
</protein>
<dbReference type="EMBL" id="QZEY01000007">
    <property type="protein sequence ID" value="RJL31362.1"/>
    <property type="molecule type" value="Genomic_DNA"/>
</dbReference>
<evidence type="ECO:0000256" key="7">
    <source>
        <dbReference type="ARBA" id="ARBA00023136"/>
    </source>
</evidence>
<dbReference type="InterPro" id="IPR035968">
    <property type="entry name" value="ATP_synth_F1_ATPase_gsu"/>
</dbReference>
<comment type="similarity">
    <text evidence="3 10">Belongs to the ATPase gamma chain family.</text>
</comment>
<keyword evidence="9 10" id="KW-0066">ATP synthesis</keyword>